<keyword evidence="3" id="KW-1185">Reference proteome</keyword>
<accession>A0A1R2ATV2</accession>
<organism evidence="2 3">
    <name type="scientific">Stentor coeruleus</name>
    <dbReference type="NCBI Taxonomy" id="5963"/>
    <lineage>
        <taxon>Eukaryota</taxon>
        <taxon>Sar</taxon>
        <taxon>Alveolata</taxon>
        <taxon>Ciliophora</taxon>
        <taxon>Postciliodesmatophora</taxon>
        <taxon>Heterotrichea</taxon>
        <taxon>Heterotrichida</taxon>
        <taxon>Stentoridae</taxon>
        <taxon>Stentor</taxon>
    </lineage>
</organism>
<gene>
    <name evidence="2" type="ORF">SteCoe_34903</name>
    <name evidence="1" type="ORF">SteCoe_35716</name>
</gene>
<evidence type="ECO:0000313" key="1">
    <source>
        <dbReference type="EMBL" id="OMJ67190.1"/>
    </source>
</evidence>
<dbReference type="AlphaFoldDB" id="A0A1R2ATV2"/>
<dbReference type="Proteomes" id="UP000187209">
    <property type="component" value="Unassembled WGS sequence"/>
</dbReference>
<dbReference type="EMBL" id="MPUH01001429">
    <property type="protein sequence ID" value="OMJ67830.1"/>
    <property type="molecule type" value="Genomic_DNA"/>
</dbReference>
<comment type="caution">
    <text evidence="2">The sequence shown here is derived from an EMBL/GenBank/DDBJ whole genome shotgun (WGS) entry which is preliminary data.</text>
</comment>
<proteinExistence type="predicted"/>
<dbReference type="EMBL" id="MPUH01001547">
    <property type="protein sequence ID" value="OMJ67190.1"/>
    <property type="molecule type" value="Genomic_DNA"/>
</dbReference>
<evidence type="ECO:0000313" key="2">
    <source>
        <dbReference type="EMBL" id="OMJ67830.1"/>
    </source>
</evidence>
<name>A0A1R2ATV2_9CILI</name>
<reference evidence="2 3" key="1">
    <citation type="submission" date="2016-11" db="EMBL/GenBank/DDBJ databases">
        <title>The macronuclear genome of Stentor coeruleus: a giant cell with tiny introns.</title>
        <authorList>
            <person name="Slabodnick M."/>
            <person name="Ruby J.G."/>
            <person name="Reiff S.B."/>
            <person name="Swart E.C."/>
            <person name="Gosai S."/>
            <person name="Prabakaran S."/>
            <person name="Witkowska E."/>
            <person name="Larue G.E."/>
            <person name="Fisher S."/>
            <person name="Freeman R.M."/>
            <person name="Gunawardena J."/>
            <person name="Chu W."/>
            <person name="Stover N.A."/>
            <person name="Gregory B.D."/>
            <person name="Nowacki M."/>
            <person name="Derisi J."/>
            <person name="Roy S.W."/>
            <person name="Marshall W.F."/>
            <person name="Sood P."/>
        </authorList>
    </citation>
    <scope>NUCLEOTIDE SEQUENCE [LARGE SCALE GENOMIC DNA]</scope>
    <source>
        <strain evidence="2">WM001</strain>
    </source>
</reference>
<protein>
    <submittedName>
        <fullName evidence="2">Uncharacterized protein</fullName>
    </submittedName>
</protein>
<sequence length="252" mass="29641">MENYFEETLELTKSLAKYIRDQKIPITSQDKELIRLFKEFCQVESISNLGDMEAIIHELKNHFDSKVKLECGENHCVECYYELVQDDMWRHNQVYCSHSKLIIPKFRIIILNAYKKFQEMKRKCIQCNEIKDKMNFVLLSSHSQCVICTICLKKAYILGREENRCPNCGIVFVEECDISLKEIIESEMTHDQLMEIYGINCDLCRGYKDSRGFQKICQDGCKVCYECVQAILLKKRIMEKCYACPNPISIMI</sequence>
<evidence type="ECO:0000313" key="3">
    <source>
        <dbReference type="Proteomes" id="UP000187209"/>
    </source>
</evidence>